<dbReference type="EMBL" id="HBGA01130786">
    <property type="protein sequence ID" value="CAD9037344.1"/>
    <property type="molecule type" value="Transcribed_RNA"/>
</dbReference>
<evidence type="ECO:0000313" key="1">
    <source>
        <dbReference type="EMBL" id="CAD9037344.1"/>
    </source>
</evidence>
<reference evidence="1" key="1">
    <citation type="submission" date="2021-01" db="EMBL/GenBank/DDBJ databases">
        <authorList>
            <person name="Corre E."/>
            <person name="Pelletier E."/>
            <person name="Niang G."/>
            <person name="Scheremetjew M."/>
            <person name="Finn R."/>
            <person name="Kale V."/>
            <person name="Holt S."/>
            <person name="Cochrane G."/>
            <person name="Meng A."/>
            <person name="Brown T."/>
            <person name="Cohen L."/>
        </authorList>
    </citation>
    <scope>NUCLEOTIDE SEQUENCE</scope>
    <source>
        <strain evidence="1">NIES-381</strain>
    </source>
</reference>
<organism evidence="1">
    <name type="scientific">Eutreptiella gymnastica</name>
    <dbReference type="NCBI Taxonomy" id="73025"/>
    <lineage>
        <taxon>Eukaryota</taxon>
        <taxon>Discoba</taxon>
        <taxon>Euglenozoa</taxon>
        <taxon>Euglenida</taxon>
        <taxon>Spirocuta</taxon>
        <taxon>Euglenophyceae</taxon>
        <taxon>Eutreptiales</taxon>
        <taxon>Eutreptiaceae</taxon>
        <taxon>Eutreptiella</taxon>
    </lineage>
</organism>
<proteinExistence type="predicted"/>
<protein>
    <submittedName>
        <fullName evidence="1">Uncharacterized protein</fullName>
    </submittedName>
</protein>
<name>A0A7S1NR95_9EUGL</name>
<sequence>MNVSVQEVEAVGGDRDGCVTDEAVTVSDKVDVAVQDLERLPVTGLVGSDPVAEGVAVRERETVGSDKECEVEGETVRDMDWLVEGLPVENVGVLETVVVS</sequence>
<accession>A0A7S1NR95</accession>
<gene>
    <name evidence="1" type="ORF">EGYM00392_LOCUS48503</name>
</gene>
<dbReference type="AlphaFoldDB" id="A0A7S1NR95"/>